<proteinExistence type="predicted"/>
<evidence type="ECO:0000259" key="1">
    <source>
        <dbReference type="Pfam" id="PF13643"/>
    </source>
</evidence>
<accession>A0A0R2LJK9</accession>
<keyword evidence="3" id="KW-1185">Reference proteome</keyword>
<dbReference type="PATRIC" id="fig|449659.4.peg.1528"/>
<comment type="caution">
    <text evidence="2">The sequence shown here is derived from an EMBL/GenBank/DDBJ whole genome shotgun (WGS) entry which is preliminary data.</text>
</comment>
<organism evidence="2 3">
    <name type="scientific">Ligilactobacillus pobuzihii</name>
    <dbReference type="NCBI Taxonomy" id="449659"/>
    <lineage>
        <taxon>Bacteria</taxon>
        <taxon>Bacillati</taxon>
        <taxon>Bacillota</taxon>
        <taxon>Bacilli</taxon>
        <taxon>Lactobacillales</taxon>
        <taxon>Lactobacillaceae</taxon>
        <taxon>Ligilactobacillus</taxon>
    </lineage>
</organism>
<dbReference type="EMBL" id="JQCN01000031">
    <property type="protein sequence ID" value="KRN99498.1"/>
    <property type="molecule type" value="Genomic_DNA"/>
</dbReference>
<sequence>MFCLPQESLAIAAGLLYYWYEVNEMKLKENNLIPKEWGNLSRLDSANYICGYCGKEVGSDIGFYYSSEWQPSSAVYICPHCGRPSYKEGAKMLPGAAYGIPIEGLPDNVQEIYDEARNSYKAGAFTGVILISRKILANTAIYFGADDGKGFVYYVDYLVNNGYVPSKSRDWIDKIRTEGNSATHSQTSKNKEDAKLILDFVQMLLMINFKFNSDYQNEEQ</sequence>
<evidence type="ECO:0000313" key="3">
    <source>
        <dbReference type="Proteomes" id="UP000051886"/>
    </source>
</evidence>
<dbReference type="AlphaFoldDB" id="A0A0R2LJK9"/>
<evidence type="ECO:0000313" key="2">
    <source>
        <dbReference type="EMBL" id="KRN99498.1"/>
    </source>
</evidence>
<name>A0A0R2LJK9_9LACO</name>
<dbReference type="Proteomes" id="UP000051886">
    <property type="component" value="Unassembled WGS sequence"/>
</dbReference>
<reference evidence="2 3" key="1">
    <citation type="journal article" date="2015" name="Genome Announc.">
        <title>Expanding the biotechnology potential of lactobacilli through comparative genomics of 213 strains and associated genera.</title>
        <authorList>
            <person name="Sun Z."/>
            <person name="Harris H.M."/>
            <person name="McCann A."/>
            <person name="Guo C."/>
            <person name="Argimon S."/>
            <person name="Zhang W."/>
            <person name="Yang X."/>
            <person name="Jeffery I.B."/>
            <person name="Cooney J.C."/>
            <person name="Kagawa T.F."/>
            <person name="Liu W."/>
            <person name="Song Y."/>
            <person name="Salvetti E."/>
            <person name="Wrobel A."/>
            <person name="Rasinkangas P."/>
            <person name="Parkhill J."/>
            <person name="Rea M.C."/>
            <person name="O'Sullivan O."/>
            <person name="Ritari J."/>
            <person name="Douillard F.P."/>
            <person name="Paul Ross R."/>
            <person name="Yang R."/>
            <person name="Briner A.E."/>
            <person name="Felis G.E."/>
            <person name="de Vos W.M."/>
            <person name="Barrangou R."/>
            <person name="Klaenhammer T.R."/>
            <person name="Caufield P.W."/>
            <person name="Cui Y."/>
            <person name="Zhang H."/>
            <person name="O'Toole P.W."/>
        </authorList>
    </citation>
    <scope>NUCLEOTIDE SEQUENCE [LARGE SCALE GENOMIC DNA]</scope>
    <source>
        <strain evidence="2 3">NBRC 103219</strain>
    </source>
</reference>
<dbReference type="Pfam" id="PF13643">
    <property type="entry name" value="DUF4145"/>
    <property type="match status" value="1"/>
</dbReference>
<gene>
    <name evidence="2" type="ORF">IV66_GL001502</name>
</gene>
<dbReference type="InterPro" id="IPR025285">
    <property type="entry name" value="DUF4145"/>
</dbReference>
<feature type="domain" description="DUF4145" evidence="1">
    <location>
        <begin position="119"/>
        <end position="201"/>
    </location>
</feature>
<protein>
    <recommendedName>
        <fullName evidence="1">DUF4145 domain-containing protein</fullName>
    </recommendedName>
</protein>